<feature type="domain" description="Peptidase M20 dimerisation" evidence="3">
    <location>
        <begin position="252"/>
        <end position="344"/>
    </location>
</feature>
<dbReference type="OrthoDB" id="4676at2759"/>
<dbReference type="PANTHER" id="PTHR32494:SF5">
    <property type="entry name" value="ALLANTOATE AMIDOHYDROLASE"/>
    <property type="match status" value="1"/>
</dbReference>
<dbReference type="AlphaFoldDB" id="A0A6A6U328"/>
<dbReference type="Pfam" id="PF07687">
    <property type="entry name" value="M20_dimer"/>
    <property type="match status" value="1"/>
</dbReference>
<evidence type="ECO:0000256" key="2">
    <source>
        <dbReference type="ARBA" id="ARBA00022801"/>
    </source>
</evidence>
<organism evidence="4 5">
    <name type="scientific">Microthyrium microscopicum</name>
    <dbReference type="NCBI Taxonomy" id="703497"/>
    <lineage>
        <taxon>Eukaryota</taxon>
        <taxon>Fungi</taxon>
        <taxon>Dikarya</taxon>
        <taxon>Ascomycota</taxon>
        <taxon>Pezizomycotina</taxon>
        <taxon>Dothideomycetes</taxon>
        <taxon>Dothideomycetes incertae sedis</taxon>
        <taxon>Microthyriales</taxon>
        <taxon>Microthyriaceae</taxon>
        <taxon>Microthyrium</taxon>
    </lineage>
</organism>
<dbReference type="NCBIfam" id="TIGR01879">
    <property type="entry name" value="hydantase"/>
    <property type="match status" value="1"/>
</dbReference>
<dbReference type="InterPro" id="IPR011650">
    <property type="entry name" value="Peptidase_M20_dimer"/>
</dbReference>
<dbReference type="Proteomes" id="UP000799302">
    <property type="component" value="Unassembled WGS sequence"/>
</dbReference>
<dbReference type="SUPFAM" id="SSF53187">
    <property type="entry name" value="Zn-dependent exopeptidases"/>
    <property type="match status" value="1"/>
</dbReference>
<dbReference type="InterPro" id="IPR010158">
    <property type="entry name" value="Amidase_Cbmase"/>
</dbReference>
<gene>
    <name evidence="4" type="ORF">BT63DRAFT_315534</name>
</gene>
<accession>A0A6A6U328</accession>
<name>A0A6A6U328_9PEZI</name>
<keyword evidence="5" id="KW-1185">Reference proteome</keyword>
<evidence type="ECO:0000259" key="3">
    <source>
        <dbReference type="Pfam" id="PF07687"/>
    </source>
</evidence>
<dbReference type="PANTHER" id="PTHR32494">
    <property type="entry name" value="ALLANTOATE DEIMINASE-RELATED"/>
    <property type="match status" value="1"/>
</dbReference>
<dbReference type="PIRSF" id="PIRSF001235">
    <property type="entry name" value="Amidase_carbamoylase"/>
    <property type="match status" value="1"/>
</dbReference>
<evidence type="ECO:0000256" key="1">
    <source>
        <dbReference type="ARBA" id="ARBA00006247"/>
    </source>
</evidence>
<evidence type="ECO:0000313" key="4">
    <source>
        <dbReference type="EMBL" id="KAF2666679.1"/>
    </source>
</evidence>
<dbReference type="InterPro" id="IPR002933">
    <property type="entry name" value="Peptidase_M20"/>
</dbReference>
<dbReference type="SUPFAM" id="SSF55031">
    <property type="entry name" value="Bacterial exopeptidase dimerisation domain"/>
    <property type="match status" value="1"/>
</dbReference>
<dbReference type="InterPro" id="IPR036264">
    <property type="entry name" value="Bact_exopeptidase_dim_dom"/>
</dbReference>
<dbReference type="EMBL" id="MU004238">
    <property type="protein sequence ID" value="KAF2666679.1"/>
    <property type="molecule type" value="Genomic_DNA"/>
</dbReference>
<dbReference type="Pfam" id="PF01546">
    <property type="entry name" value="Peptidase_M20"/>
    <property type="match status" value="1"/>
</dbReference>
<proteinExistence type="inferred from homology"/>
<evidence type="ECO:0000313" key="5">
    <source>
        <dbReference type="Proteomes" id="UP000799302"/>
    </source>
</evidence>
<dbReference type="CDD" id="cd03884">
    <property type="entry name" value="M20_bAS"/>
    <property type="match status" value="1"/>
</dbReference>
<comment type="similarity">
    <text evidence="1">Belongs to the peptidase M20A family.</text>
</comment>
<reference evidence="4" key="1">
    <citation type="journal article" date="2020" name="Stud. Mycol.">
        <title>101 Dothideomycetes genomes: a test case for predicting lifestyles and emergence of pathogens.</title>
        <authorList>
            <person name="Haridas S."/>
            <person name="Albert R."/>
            <person name="Binder M."/>
            <person name="Bloem J."/>
            <person name="Labutti K."/>
            <person name="Salamov A."/>
            <person name="Andreopoulos B."/>
            <person name="Baker S."/>
            <person name="Barry K."/>
            <person name="Bills G."/>
            <person name="Bluhm B."/>
            <person name="Cannon C."/>
            <person name="Castanera R."/>
            <person name="Culley D."/>
            <person name="Daum C."/>
            <person name="Ezra D."/>
            <person name="Gonzalez J."/>
            <person name="Henrissat B."/>
            <person name="Kuo A."/>
            <person name="Liang C."/>
            <person name="Lipzen A."/>
            <person name="Lutzoni F."/>
            <person name="Magnuson J."/>
            <person name="Mondo S."/>
            <person name="Nolan M."/>
            <person name="Ohm R."/>
            <person name="Pangilinan J."/>
            <person name="Park H.-J."/>
            <person name="Ramirez L."/>
            <person name="Alfaro M."/>
            <person name="Sun H."/>
            <person name="Tritt A."/>
            <person name="Yoshinaga Y."/>
            <person name="Zwiers L.-H."/>
            <person name="Turgeon B."/>
            <person name="Goodwin S."/>
            <person name="Spatafora J."/>
            <person name="Crous P."/>
            <person name="Grigoriev I."/>
        </authorList>
    </citation>
    <scope>NUCLEOTIDE SEQUENCE</scope>
    <source>
        <strain evidence="4">CBS 115976</strain>
    </source>
</reference>
<dbReference type="Gene3D" id="3.40.630.10">
    <property type="entry name" value="Zn peptidases"/>
    <property type="match status" value="1"/>
</dbReference>
<protein>
    <submittedName>
        <fullName evidence="4">Putative beta-alanine synthase</fullName>
    </submittedName>
</protein>
<dbReference type="Gene3D" id="3.30.70.360">
    <property type="match status" value="1"/>
</dbReference>
<dbReference type="GO" id="GO:0016813">
    <property type="term" value="F:hydrolase activity, acting on carbon-nitrogen (but not peptide) bonds, in linear amidines"/>
    <property type="evidence" value="ECO:0007669"/>
    <property type="project" value="InterPro"/>
</dbReference>
<sequence length="459" mass="49949">MAIPWTRRLSIIHNTPLPRAQIARRFSSTSSQYQKLRVNPARLLSDLHHTCQWGTGARWGTAPTETGMSRLALSDADRKARDWFVETTKSLGCTITIDEMGSIFAVRPGRKTGAATFAGSHLDTQPSGGRYDGILGVLAGVEMLKVLNENKVETEYPVGVINWTNEEGARFPISMVASGVWADKTPLQTAHNLMEIGGKATQKSELQRIGYLGSTPASHKSMPIAAHFELHIEQGPILEQERRKIGVVLGAQSYRWYTVEVTGRDCHTGTTPLAARADAMLAASKMIVESNRIASSLSGLASTGVLTLTPGSVNTVPGTVRFSLDIRARQDDIVDAIEAEVKASFVQLAQPCSVEIQRDFTSPAIEFDKNCISCIHEAAQSLFTTRTEELTKEMVSGAGHDSVNTNYICPTAMIFIPCKEGVSHNPREYSEPEDCAIGADVLLNSILNYDKLRASKASS</sequence>
<keyword evidence="2" id="KW-0378">Hydrolase</keyword>